<name>W4S633_9XANT</name>
<proteinExistence type="predicted"/>
<evidence type="ECO:0000313" key="3">
    <source>
        <dbReference type="Proteomes" id="UP000019143"/>
    </source>
</evidence>
<protein>
    <submittedName>
        <fullName evidence="2">Uncharacterized protein</fullName>
    </submittedName>
</protein>
<accession>W4S633</accession>
<sequence length="60" mass="6438">MPMHAGADVGDRKAARGALQQAHAKIRFELADTAAQPRLGDPERTLGRGASRRRSTTIAK</sequence>
<comment type="caution">
    <text evidence="2">The sequence shown here is derived from an EMBL/GenBank/DDBJ whole genome shotgun (WGS) entry which is preliminary data.</text>
</comment>
<feature type="region of interest" description="Disordered" evidence="1">
    <location>
        <begin position="1"/>
        <end position="20"/>
    </location>
</feature>
<organism evidence="2 3">
    <name type="scientific">Xanthomonas arboricola pv. pruni str. MAFF 311562</name>
    <dbReference type="NCBI Taxonomy" id="1414836"/>
    <lineage>
        <taxon>Bacteria</taxon>
        <taxon>Pseudomonadati</taxon>
        <taxon>Pseudomonadota</taxon>
        <taxon>Gammaproteobacteria</taxon>
        <taxon>Lysobacterales</taxon>
        <taxon>Lysobacteraceae</taxon>
        <taxon>Xanthomonas</taxon>
    </lineage>
</organism>
<feature type="compositionally biased region" description="Basic residues" evidence="1">
    <location>
        <begin position="50"/>
        <end position="60"/>
    </location>
</feature>
<dbReference type="Proteomes" id="UP000019143">
    <property type="component" value="Unassembled WGS sequence"/>
</dbReference>
<evidence type="ECO:0000256" key="1">
    <source>
        <dbReference type="SAM" id="MobiDB-lite"/>
    </source>
</evidence>
<reference evidence="2 3" key="1">
    <citation type="submission" date="2014-01" db="EMBL/GenBank/DDBJ databases">
        <title>Genome sequence and analysis of Xanthomonas arboricola pv. pruni.</title>
        <authorList>
            <person name="Fujikawa T."/>
            <person name="Nakazono-Nagaoka E."/>
        </authorList>
    </citation>
    <scope>NUCLEOTIDE SEQUENCE [LARGE SCALE GENOMIC DNA]</scope>
    <source>
        <strain evidence="3">MAFF 311562</strain>
    </source>
</reference>
<dbReference type="EMBL" id="BAVB01000324">
    <property type="protein sequence ID" value="GAE51832.1"/>
    <property type="molecule type" value="Genomic_DNA"/>
</dbReference>
<dbReference type="AlphaFoldDB" id="W4S633"/>
<feature type="region of interest" description="Disordered" evidence="1">
    <location>
        <begin position="30"/>
        <end position="60"/>
    </location>
</feature>
<evidence type="ECO:0000313" key="2">
    <source>
        <dbReference type="EMBL" id="GAE51832.1"/>
    </source>
</evidence>
<gene>
    <name evidence="2" type="ORF">XPU_3364</name>
</gene>